<sequence length="376" mass="41435">MSDRSKLSSDGNGDESGNGEGMAKPGRKRGVRSGKPGRKALVWESDGDDGTYEVRRGEESDCEVVYLPPPPKRCRTTMVAELPHRTLTARWRLLSMAPVPSVLASGVDAMATATPMPSSLPGTHVAVALPVPHVPTPVLPASPPATRASSDLASPAGNIPVYSLTLTVPPHALPRSTLRNVPRAGMPRHTLWHDPDQNPCLPAQPGMPGSLICDRTDFALDDVYSLWVKRPGAVRRAWMYYGDFALQREDVMSPEEFRRLPKKRRDTWVKALLTSRKVCYVAHLARAWLHKHGRTAAPADVQRITEDLLPMKAKKPKGEKKKADPRYCKGLTTDDVHDSLWRDIVSLGVITLKCVGYSHEPEAELRRLAATLPRQK</sequence>
<dbReference type="Proteomes" id="UP000814128">
    <property type="component" value="Unassembled WGS sequence"/>
</dbReference>
<comment type="caution">
    <text evidence="1">The sequence shown here is derived from an EMBL/GenBank/DDBJ whole genome shotgun (WGS) entry which is preliminary data.</text>
</comment>
<keyword evidence="2" id="KW-1185">Reference proteome</keyword>
<organism evidence="1 2">
    <name type="scientific">Vararia minispora EC-137</name>
    <dbReference type="NCBI Taxonomy" id="1314806"/>
    <lineage>
        <taxon>Eukaryota</taxon>
        <taxon>Fungi</taxon>
        <taxon>Dikarya</taxon>
        <taxon>Basidiomycota</taxon>
        <taxon>Agaricomycotina</taxon>
        <taxon>Agaricomycetes</taxon>
        <taxon>Russulales</taxon>
        <taxon>Lachnocladiaceae</taxon>
        <taxon>Vararia</taxon>
    </lineage>
</organism>
<gene>
    <name evidence="1" type="ORF">K488DRAFT_87372</name>
</gene>
<evidence type="ECO:0000313" key="2">
    <source>
        <dbReference type="Proteomes" id="UP000814128"/>
    </source>
</evidence>
<name>A0ACB8QHT9_9AGAM</name>
<dbReference type="EMBL" id="MU273602">
    <property type="protein sequence ID" value="KAI0030876.1"/>
    <property type="molecule type" value="Genomic_DNA"/>
</dbReference>
<reference evidence="1" key="2">
    <citation type="journal article" date="2022" name="New Phytol.">
        <title>Evolutionary transition to the ectomycorrhizal habit in the genomes of a hyperdiverse lineage of mushroom-forming fungi.</title>
        <authorList>
            <person name="Looney B."/>
            <person name="Miyauchi S."/>
            <person name="Morin E."/>
            <person name="Drula E."/>
            <person name="Courty P.E."/>
            <person name="Kohler A."/>
            <person name="Kuo A."/>
            <person name="LaButti K."/>
            <person name="Pangilinan J."/>
            <person name="Lipzen A."/>
            <person name="Riley R."/>
            <person name="Andreopoulos W."/>
            <person name="He G."/>
            <person name="Johnson J."/>
            <person name="Nolan M."/>
            <person name="Tritt A."/>
            <person name="Barry K.W."/>
            <person name="Grigoriev I.V."/>
            <person name="Nagy L.G."/>
            <person name="Hibbett D."/>
            <person name="Henrissat B."/>
            <person name="Matheny P.B."/>
            <person name="Labbe J."/>
            <person name="Martin F.M."/>
        </authorList>
    </citation>
    <scope>NUCLEOTIDE SEQUENCE</scope>
    <source>
        <strain evidence="1">EC-137</strain>
    </source>
</reference>
<reference evidence="1" key="1">
    <citation type="submission" date="2021-02" db="EMBL/GenBank/DDBJ databases">
        <authorList>
            <consortium name="DOE Joint Genome Institute"/>
            <person name="Ahrendt S."/>
            <person name="Looney B.P."/>
            <person name="Miyauchi S."/>
            <person name="Morin E."/>
            <person name="Drula E."/>
            <person name="Courty P.E."/>
            <person name="Chicoki N."/>
            <person name="Fauchery L."/>
            <person name="Kohler A."/>
            <person name="Kuo A."/>
            <person name="Labutti K."/>
            <person name="Pangilinan J."/>
            <person name="Lipzen A."/>
            <person name="Riley R."/>
            <person name="Andreopoulos W."/>
            <person name="He G."/>
            <person name="Johnson J."/>
            <person name="Barry K.W."/>
            <person name="Grigoriev I.V."/>
            <person name="Nagy L."/>
            <person name="Hibbett D."/>
            <person name="Henrissat B."/>
            <person name="Matheny P.B."/>
            <person name="Labbe J."/>
            <person name="Martin F."/>
        </authorList>
    </citation>
    <scope>NUCLEOTIDE SEQUENCE</scope>
    <source>
        <strain evidence="1">EC-137</strain>
    </source>
</reference>
<proteinExistence type="predicted"/>
<accession>A0ACB8QHT9</accession>
<protein>
    <submittedName>
        <fullName evidence="1">Uncharacterized protein</fullName>
    </submittedName>
</protein>
<evidence type="ECO:0000313" key="1">
    <source>
        <dbReference type="EMBL" id="KAI0030876.1"/>
    </source>
</evidence>